<name>A0AC60PMV9_IXOPE</name>
<evidence type="ECO:0000313" key="2">
    <source>
        <dbReference type="Proteomes" id="UP000805193"/>
    </source>
</evidence>
<keyword evidence="2" id="KW-1185">Reference proteome</keyword>
<dbReference type="EMBL" id="JABSTQ010010249">
    <property type="protein sequence ID" value="KAG0422315.1"/>
    <property type="molecule type" value="Genomic_DNA"/>
</dbReference>
<proteinExistence type="predicted"/>
<evidence type="ECO:0000313" key="1">
    <source>
        <dbReference type="EMBL" id="KAG0422315.1"/>
    </source>
</evidence>
<gene>
    <name evidence="1" type="ORF">HPB47_001861</name>
</gene>
<protein>
    <submittedName>
        <fullName evidence="1">Uncharacterized protein</fullName>
    </submittedName>
</protein>
<sequence length="651" mass="73837">MHTFPSDPTLRKLWTRVARPSQPTWVPAKGDCLCTDHFAEEDYLRSPAVLRSFGLPVKHVFLKPGVVPSLFTRKRKQVQLSGVEEKRRREEPLVPPESPQPPEPLTVVEEAHSQADLEDVNGDSLKELQPKHVEAEASYRPSDNSLRDDQVNTACQDSTSTGGGVVDYISERKFITFESCLDELLKRCPKCTALMRTSRKKVKGTCLFVYRTCTNGHELVWSSQPCVHRRPLGSILLAAATLFSGSVVKKFLRLLNKMGVPCFSYRTYFNIQSSFLLPAIRRVWNRQQTQLFEEAARRELVVAADGRSDSPGHCAKYGSYTVIDVQRNNVLHVETVQSNETKGSWAMELEGLKRTLVVFEANGLIVESIITDRHSMMKSFLSKDHPQIQDMFDCWRVAKGIKKRLVTAGKLKSLSVLQDWVEPIVKHLYWCAESSDGTPEEILPKWTSLVAHVADVHEHADAFYPRCQHGDLGKKKWLSERKSTTVHNRLPAHEQLKTIVLAKLLLKDVPSLSTSAQTYSTEFYHSTLIHFAPKSTHFTYRSKQARTYVAALHFNENSNNPQATTKGGNKRYSLKLPKHTKRATVAPTKGPCTYAYVRELMKETLRLNRRYSSYKAAREATATDAPPPLSSNFERPDKNSLIAKHHSRFNR</sequence>
<reference evidence="1 2" key="1">
    <citation type="journal article" date="2020" name="Cell">
        <title>Large-Scale Comparative Analyses of Tick Genomes Elucidate Their Genetic Diversity and Vector Capacities.</title>
        <authorList>
            <consortium name="Tick Genome and Microbiome Consortium (TIGMIC)"/>
            <person name="Jia N."/>
            <person name="Wang J."/>
            <person name="Shi W."/>
            <person name="Du L."/>
            <person name="Sun Y."/>
            <person name="Zhan W."/>
            <person name="Jiang J.F."/>
            <person name="Wang Q."/>
            <person name="Zhang B."/>
            <person name="Ji P."/>
            <person name="Bell-Sakyi L."/>
            <person name="Cui X.M."/>
            <person name="Yuan T.T."/>
            <person name="Jiang B.G."/>
            <person name="Yang W.F."/>
            <person name="Lam T.T."/>
            <person name="Chang Q.C."/>
            <person name="Ding S.J."/>
            <person name="Wang X.J."/>
            <person name="Zhu J.G."/>
            <person name="Ruan X.D."/>
            <person name="Zhao L."/>
            <person name="Wei J.T."/>
            <person name="Ye R.Z."/>
            <person name="Que T.C."/>
            <person name="Du C.H."/>
            <person name="Zhou Y.H."/>
            <person name="Cheng J.X."/>
            <person name="Dai P.F."/>
            <person name="Guo W.B."/>
            <person name="Han X.H."/>
            <person name="Huang E.J."/>
            <person name="Li L.F."/>
            <person name="Wei W."/>
            <person name="Gao Y.C."/>
            <person name="Liu J.Z."/>
            <person name="Shao H.Z."/>
            <person name="Wang X."/>
            <person name="Wang C.C."/>
            <person name="Yang T.C."/>
            <person name="Huo Q.B."/>
            <person name="Li W."/>
            <person name="Chen H.Y."/>
            <person name="Chen S.E."/>
            <person name="Zhou L.G."/>
            <person name="Ni X.B."/>
            <person name="Tian J.H."/>
            <person name="Sheng Y."/>
            <person name="Liu T."/>
            <person name="Pan Y.S."/>
            <person name="Xia L.Y."/>
            <person name="Li J."/>
            <person name="Zhao F."/>
            <person name="Cao W.C."/>
        </authorList>
    </citation>
    <scope>NUCLEOTIDE SEQUENCE [LARGE SCALE GENOMIC DNA]</scope>
    <source>
        <strain evidence="1">Iper-2018</strain>
    </source>
</reference>
<organism evidence="1 2">
    <name type="scientific">Ixodes persulcatus</name>
    <name type="common">Taiga tick</name>
    <dbReference type="NCBI Taxonomy" id="34615"/>
    <lineage>
        <taxon>Eukaryota</taxon>
        <taxon>Metazoa</taxon>
        <taxon>Ecdysozoa</taxon>
        <taxon>Arthropoda</taxon>
        <taxon>Chelicerata</taxon>
        <taxon>Arachnida</taxon>
        <taxon>Acari</taxon>
        <taxon>Parasitiformes</taxon>
        <taxon>Ixodida</taxon>
        <taxon>Ixodoidea</taxon>
        <taxon>Ixodidae</taxon>
        <taxon>Ixodinae</taxon>
        <taxon>Ixodes</taxon>
    </lineage>
</organism>
<comment type="caution">
    <text evidence="1">The sequence shown here is derived from an EMBL/GenBank/DDBJ whole genome shotgun (WGS) entry which is preliminary data.</text>
</comment>
<dbReference type="Proteomes" id="UP000805193">
    <property type="component" value="Unassembled WGS sequence"/>
</dbReference>
<accession>A0AC60PMV9</accession>